<name>A0A8H5Z823_COCSA</name>
<dbReference type="Proteomes" id="UP000624244">
    <property type="component" value="Unassembled WGS sequence"/>
</dbReference>
<evidence type="ECO:0000256" key="4">
    <source>
        <dbReference type="ARBA" id="ARBA00023015"/>
    </source>
</evidence>
<protein>
    <submittedName>
        <fullName evidence="7">Uncharacterized protein</fullName>
    </submittedName>
</protein>
<dbReference type="AlphaFoldDB" id="A0A8H5Z823"/>
<accession>A0A8H5Z823</accession>
<sequence>MEASWELPTLRGTIRLGGQTKSKLSTTQFYDVDFYPYTAPGLDPVFAVCGGPFTIICRCVLDKNGTIEILRWFEDEESTAENGSANPKVGCGAHGLLLLMQPFLFSKSGTTASYGLRLPMETHSLRLPYQGSQCSNWRTFGGMFCGTYPTPPADSVNDLAISPVDPTIIASVSIDHSLRLWSLHPSHEKQPLGAVCYGQGHKDQILTLWAVPDDLKEHTGTDKPVMVHYPHFSTTEIHTDFIDCIQWYNDLIFSHACREGKIILWSIDHFSSDRTVTPPAPIPTSSAVNSRTPVTISANLTSNTRSAWGGRFQRLLQFDLPHTNQFYIRFSLFHELGHHPILVAGNEKSKTFFWDLQRLEDSGTGESNTGDDKLYVGKEVPLGLPRHVREGSSASTASSAISAGSGNTKMKQKKAKEVVRDRGISDPFRSIKAHKIVETPKYKAFAFRHFSWSRDGQWCVAVGDCGTVNVFSRWEKGVPPMNPDQEIPVQDEPNINKKKITDTFHAMSEAHALRRQMAADQGESFEEDLKTLLGEYVGGLPEHEKEFAQSLDKE</sequence>
<feature type="region of interest" description="Disordered" evidence="6">
    <location>
        <begin position="389"/>
        <end position="414"/>
    </location>
</feature>
<dbReference type="InterPro" id="IPR036322">
    <property type="entry name" value="WD40_repeat_dom_sf"/>
</dbReference>
<dbReference type="EMBL" id="WNKQ01000019">
    <property type="protein sequence ID" value="KAF5845261.1"/>
    <property type="molecule type" value="Genomic_DNA"/>
</dbReference>
<evidence type="ECO:0000256" key="6">
    <source>
        <dbReference type="SAM" id="MobiDB-lite"/>
    </source>
</evidence>
<evidence type="ECO:0000313" key="8">
    <source>
        <dbReference type="Proteomes" id="UP000624244"/>
    </source>
</evidence>
<reference evidence="7" key="1">
    <citation type="submission" date="2019-11" db="EMBL/GenBank/DDBJ databases">
        <title>Bipolaris sorokiniana Genome sequencing.</title>
        <authorList>
            <person name="Wang H."/>
        </authorList>
    </citation>
    <scope>NUCLEOTIDE SEQUENCE</scope>
</reference>
<dbReference type="SMART" id="SM00320">
    <property type="entry name" value="WD40"/>
    <property type="match status" value="3"/>
</dbReference>
<evidence type="ECO:0000256" key="5">
    <source>
        <dbReference type="ARBA" id="ARBA00023163"/>
    </source>
</evidence>
<dbReference type="SUPFAM" id="SSF50978">
    <property type="entry name" value="WD40 repeat-like"/>
    <property type="match status" value="1"/>
</dbReference>
<comment type="caution">
    <text evidence="7">The sequence shown here is derived from an EMBL/GenBank/DDBJ whole genome shotgun (WGS) entry which is preliminary data.</text>
</comment>
<evidence type="ECO:0000256" key="3">
    <source>
        <dbReference type="ARBA" id="ARBA00022737"/>
    </source>
</evidence>
<keyword evidence="2" id="KW-0853">WD repeat</keyword>
<dbReference type="Gene3D" id="2.130.10.10">
    <property type="entry name" value="YVTN repeat-like/Quinoprotein amine dehydrogenase"/>
    <property type="match status" value="1"/>
</dbReference>
<keyword evidence="5" id="KW-0804">Transcription</keyword>
<organism evidence="7 8">
    <name type="scientific">Cochliobolus sativus</name>
    <name type="common">Common root rot and spot blotch fungus</name>
    <name type="synonym">Bipolaris sorokiniana</name>
    <dbReference type="NCBI Taxonomy" id="45130"/>
    <lineage>
        <taxon>Eukaryota</taxon>
        <taxon>Fungi</taxon>
        <taxon>Dikarya</taxon>
        <taxon>Ascomycota</taxon>
        <taxon>Pezizomycotina</taxon>
        <taxon>Dothideomycetes</taxon>
        <taxon>Pleosporomycetidae</taxon>
        <taxon>Pleosporales</taxon>
        <taxon>Pleosporineae</taxon>
        <taxon>Pleosporaceae</taxon>
        <taxon>Bipolaris</taxon>
    </lineage>
</organism>
<feature type="compositionally biased region" description="Low complexity" evidence="6">
    <location>
        <begin position="391"/>
        <end position="406"/>
    </location>
</feature>
<keyword evidence="3" id="KW-0677">Repeat</keyword>
<dbReference type="InterPro" id="IPR051243">
    <property type="entry name" value="PcG_WD-repeat"/>
</dbReference>
<keyword evidence="4" id="KW-0805">Transcription regulation</keyword>
<proteinExistence type="inferred from homology"/>
<dbReference type="PANTHER" id="PTHR10253">
    <property type="entry name" value="POLYCOMB PROTEIN"/>
    <property type="match status" value="1"/>
</dbReference>
<comment type="similarity">
    <text evidence="1">Belongs to the WD repeat ESC family.</text>
</comment>
<gene>
    <name evidence="7" type="ORF">GGP41_002905</name>
</gene>
<evidence type="ECO:0000313" key="7">
    <source>
        <dbReference type="EMBL" id="KAF5845261.1"/>
    </source>
</evidence>
<dbReference type="InterPro" id="IPR015943">
    <property type="entry name" value="WD40/YVTN_repeat-like_dom_sf"/>
</dbReference>
<dbReference type="InterPro" id="IPR001680">
    <property type="entry name" value="WD40_rpt"/>
</dbReference>
<evidence type="ECO:0000256" key="1">
    <source>
        <dbReference type="ARBA" id="ARBA00008075"/>
    </source>
</evidence>
<evidence type="ECO:0000256" key="2">
    <source>
        <dbReference type="ARBA" id="ARBA00022574"/>
    </source>
</evidence>